<keyword evidence="7" id="KW-1133">Transmembrane helix</keyword>
<evidence type="ECO:0000313" key="10">
    <source>
        <dbReference type="Proteomes" id="UP000271974"/>
    </source>
</evidence>
<dbReference type="AlphaFoldDB" id="A0A3S1BVS8"/>
<keyword evidence="7" id="KW-0812">Transmembrane</keyword>
<dbReference type="Pfam" id="PF00024">
    <property type="entry name" value="PAN_1"/>
    <property type="match status" value="1"/>
</dbReference>
<dbReference type="PROSITE" id="PS50041">
    <property type="entry name" value="C_TYPE_LECTIN_2"/>
    <property type="match status" value="1"/>
</dbReference>
<dbReference type="Gene3D" id="3.10.100.10">
    <property type="entry name" value="Mannose-Binding Protein A, subunit A"/>
    <property type="match status" value="1"/>
</dbReference>
<feature type="domain" description="C-type lectin" evidence="8">
    <location>
        <begin position="205"/>
        <end position="331"/>
    </location>
</feature>
<evidence type="ECO:0000259" key="8">
    <source>
        <dbReference type="PROSITE" id="PS50041"/>
    </source>
</evidence>
<dbReference type="OrthoDB" id="6132759at2759"/>
<keyword evidence="7" id="KW-0472">Membrane</keyword>
<sequence>MCFSPDPKTRHSVWSMVIGGWAFWMHLYGVNQAQVQRCLSCPTVKKAQLAIWLNLPGLIFIVSAACMIGVVMYAFYVDCHPIRYGIIAKTDQAASVVAGASSNTRGIVLRQTNYLECQTRQIGESWIAPSIFTCAFRCTNTENCQAVVFNEASGLCRLGSVAFGPLAMVTDAIPETSSLDKIYYMKQPAPPCDTANNFAIYDKCGASACLYLSTSNSKGYDDAKTDCSQMNSRLFVGNTIAKYSLFWYVSKYIIKEDTYIGLNDIEEEGTFVWENGEPLSAEQNLYIWNQNQPSNGGSGEDCAEANHGDWGDFAKALNDEKCYVSQSYICERCEQC</sequence>
<evidence type="ECO:0000256" key="4">
    <source>
        <dbReference type="ARBA" id="ARBA00023053"/>
    </source>
</evidence>
<dbReference type="InterPro" id="IPR016186">
    <property type="entry name" value="C-type_lectin-like/link_sf"/>
</dbReference>
<keyword evidence="4" id="KW-0915">Sodium</keyword>
<protein>
    <recommendedName>
        <fullName evidence="8">C-type lectin domain-containing protein</fullName>
    </recommendedName>
</protein>
<dbReference type="STRING" id="188477.A0A3S1BVS8"/>
<dbReference type="GO" id="GO:0015293">
    <property type="term" value="F:symporter activity"/>
    <property type="evidence" value="ECO:0007669"/>
    <property type="project" value="TreeGrafter"/>
</dbReference>
<keyword evidence="6" id="KW-0739">Sodium transport</keyword>
<dbReference type="Proteomes" id="UP000271974">
    <property type="component" value="Unassembled WGS sequence"/>
</dbReference>
<evidence type="ECO:0000256" key="7">
    <source>
        <dbReference type="SAM" id="Phobius"/>
    </source>
</evidence>
<keyword evidence="2" id="KW-0813">Transport</keyword>
<dbReference type="PANTHER" id="PTHR42985:SF40">
    <property type="entry name" value="LD47995P-RELATED"/>
    <property type="match status" value="1"/>
</dbReference>
<dbReference type="EMBL" id="RQTK01000044">
    <property type="protein sequence ID" value="RUS89950.1"/>
    <property type="molecule type" value="Genomic_DNA"/>
</dbReference>
<dbReference type="Gene3D" id="1.20.1730.10">
    <property type="entry name" value="Sodium/glucose cotransporter"/>
    <property type="match status" value="1"/>
</dbReference>
<evidence type="ECO:0000256" key="6">
    <source>
        <dbReference type="ARBA" id="ARBA00023201"/>
    </source>
</evidence>
<dbReference type="PANTHER" id="PTHR42985">
    <property type="entry name" value="SODIUM-COUPLED MONOCARBOXYLATE TRANSPORTER"/>
    <property type="match status" value="1"/>
</dbReference>
<feature type="transmembrane region" description="Helical" evidence="7">
    <location>
        <begin position="51"/>
        <end position="76"/>
    </location>
</feature>
<evidence type="ECO:0000256" key="3">
    <source>
        <dbReference type="ARBA" id="ARBA00022475"/>
    </source>
</evidence>
<gene>
    <name evidence="9" type="ORF">EGW08_002302</name>
</gene>
<dbReference type="GO" id="GO:0006814">
    <property type="term" value="P:sodium ion transport"/>
    <property type="evidence" value="ECO:0007669"/>
    <property type="project" value="UniProtKB-KW"/>
</dbReference>
<comment type="caution">
    <text evidence="9">The sequence shown here is derived from an EMBL/GenBank/DDBJ whole genome shotgun (WGS) entry which is preliminary data.</text>
</comment>
<dbReference type="SMART" id="SM00034">
    <property type="entry name" value="CLECT"/>
    <property type="match status" value="1"/>
</dbReference>
<dbReference type="InterPro" id="IPR016187">
    <property type="entry name" value="CTDL_fold"/>
</dbReference>
<dbReference type="InterPro" id="IPR038377">
    <property type="entry name" value="Na/Glc_symporter_sf"/>
</dbReference>
<reference evidence="9 10" key="1">
    <citation type="submission" date="2019-01" db="EMBL/GenBank/DDBJ databases">
        <title>A draft genome assembly of the solar-powered sea slug Elysia chlorotica.</title>
        <authorList>
            <person name="Cai H."/>
            <person name="Li Q."/>
            <person name="Fang X."/>
            <person name="Li J."/>
            <person name="Curtis N.E."/>
            <person name="Altenburger A."/>
            <person name="Shibata T."/>
            <person name="Feng M."/>
            <person name="Maeda T."/>
            <person name="Schwartz J.A."/>
            <person name="Shigenobu S."/>
            <person name="Lundholm N."/>
            <person name="Nishiyama T."/>
            <person name="Yang H."/>
            <person name="Hasebe M."/>
            <person name="Li S."/>
            <person name="Pierce S.K."/>
            <person name="Wang J."/>
        </authorList>
    </citation>
    <scope>NUCLEOTIDE SEQUENCE [LARGE SCALE GENOMIC DNA]</scope>
    <source>
        <strain evidence="9">EC2010</strain>
        <tissue evidence="9">Whole organism of an adult</tissue>
    </source>
</reference>
<dbReference type="InterPro" id="IPR003609">
    <property type="entry name" value="Pan_app"/>
</dbReference>
<dbReference type="SUPFAM" id="SSF56436">
    <property type="entry name" value="C-type lectin-like"/>
    <property type="match status" value="1"/>
</dbReference>
<proteinExistence type="predicted"/>
<name>A0A3S1BVS8_ELYCH</name>
<dbReference type="GO" id="GO:0005886">
    <property type="term" value="C:plasma membrane"/>
    <property type="evidence" value="ECO:0007669"/>
    <property type="project" value="UniProtKB-SubCell"/>
</dbReference>
<organism evidence="9 10">
    <name type="scientific">Elysia chlorotica</name>
    <name type="common">Eastern emerald elysia</name>
    <name type="synonym">Sea slug</name>
    <dbReference type="NCBI Taxonomy" id="188477"/>
    <lineage>
        <taxon>Eukaryota</taxon>
        <taxon>Metazoa</taxon>
        <taxon>Spiralia</taxon>
        <taxon>Lophotrochozoa</taxon>
        <taxon>Mollusca</taxon>
        <taxon>Gastropoda</taxon>
        <taxon>Heterobranchia</taxon>
        <taxon>Euthyneura</taxon>
        <taxon>Panpulmonata</taxon>
        <taxon>Sacoglossa</taxon>
        <taxon>Placobranchoidea</taxon>
        <taxon>Plakobranchidae</taxon>
        <taxon>Elysia</taxon>
    </lineage>
</organism>
<comment type="subcellular location">
    <subcellularLocation>
        <location evidence="1">Cell membrane</location>
        <topology evidence="1">Multi-pass membrane protein</topology>
    </subcellularLocation>
</comment>
<keyword evidence="5" id="KW-0406">Ion transport</keyword>
<keyword evidence="10" id="KW-1185">Reference proteome</keyword>
<evidence type="ECO:0000256" key="2">
    <source>
        <dbReference type="ARBA" id="ARBA00022448"/>
    </source>
</evidence>
<dbReference type="InterPro" id="IPR051163">
    <property type="entry name" value="Sodium:Solute_Symporter_SSF"/>
</dbReference>
<dbReference type="Gene3D" id="3.50.4.10">
    <property type="entry name" value="Hepatocyte Growth Factor"/>
    <property type="match status" value="1"/>
</dbReference>
<evidence type="ECO:0000256" key="5">
    <source>
        <dbReference type="ARBA" id="ARBA00023065"/>
    </source>
</evidence>
<evidence type="ECO:0000256" key="1">
    <source>
        <dbReference type="ARBA" id="ARBA00004651"/>
    </source>
</evidence>
<evidence type="ECO:0000313" key="9">
    <source>
        <dbReference type="EMBL" id="RUS89950.1"/>
    </source>
</evidence>
<feature type="transmembrane region" description="Helical" evidence="7">
    <location>
        <begin position="12"/>
        <end position="30"/>
    </location>
</feature>
<accession>A0A3S1BVS8</accession>
<dbReference type="Pfam" id="PF00059">
    <property type="entry name" value="Lectin_C"/>
    <property type="match status" value="1"/>
</dbReference>
<dbReference type="InterPro" id="IPR001304">
    <property type="entry name" value="C-type_lectin-like"/>
</dbReference>
<keyword evidence="3" id="KW-1003">Cell membrane</keyword>